<protein>
    <recommendedName>
        <fullName evidence="1">non-specific serine/threonine protein kinase</fullName>
        <ecNumber evidence="1">2.7.11.1</ecNumber>
    </recommendedName>
</protein>
<dbReference type="PROSITE" id="PS00108">
    <property type="entry name" value="PROTEIN_KINASE_ST"/>
    <property type="match status" value="1"/>
</dbReference>
<proteinExistence type="predicted"/>
<keyword evidence="10" id="KW-1185">Reference proteome</keyword>
<dbReference type="Proteomes" id="UP001244563">
    <property type="component" value="Unassembled WGS sequence"/>
</dbReference>
<dbReference type="Pfam" id="PF00069">
    <property type="entry name" value="Pkinase"/>
    <property type="match status" value="1"/>
</dbReference>
<dbReference type="SUPFAM" id="SSF56112">
    <property type="entry name" value="Protein kinase-like (PK-like)"/>
    <property type="match status" value="1"/>
</dbReference>
<dbReference type="EMBL" id="JAUSSW010000009">
    <property type="protein sequence ID" value="MDQ0103399.1"/>
    <property type="molecule type" value="Genomic_DNA"/>
</dbReference>
<dbReference type="Gene3D" id="1.10.510.10">
    <property type="entry name" value="Transferase(Phosphotransferase) domain 1"/>
    <property type="match status" value="1"/>
</dbReference>
<dbReference type="PANTHER" id="PTHR43289">
    <property type="entry name" value="MITOGEN-ACTIVATED PROTEIN KINASE KINASE KINASE 20-RELATED"/>
    <property type="match status" value="1"/>
</dbReference>
<dbReference type="EC" id="2.7.11.1" evidence="1"/>
<keyword evidence="3" id="KW-0808">Transferase</keyword>
<keyword evidence="6" id="KW-0067">ATP-binding</keyword>
<organism evidence="9 10">
    <name type="scientific">Paenarthrobacter nicotinovorans</name>
    <name type="common">Arthrobacter nicotinovorans</name>
    <dbReference type="NCBI Taxonomy" id="29320"/>
    <lineage>
        <taxon>Bacteria</taxon>
        <taxon>Bacillati</taxon>
        <taxon>Actinomycetota</taxon>
        <taxon>Actinomycetes</taxon>
        <taxon>Micrococcales</taxon>
        <taxon>Micrococcaceae</taxon>
        <taxon>Paenarthrobacter</taxon>
    </lineage>
</organism>
<evidence type="ECO:0000256" key="6">
    <source>
        <dbReference type="ARBA" id="ARBA00022840"/>
    </source>
</evidence>
<accession>A0ABT9TP05</accession>
<comment type="caution">
    <text evidence="9">The sequence shown here is derived from an EMBL/GenBank/DDBJ whole genome shotgun (WGS) entry which is preliminary data.</text>
</comment>
<feature type="region of interest" description="Disordered" evidence="7">
    <location>
        <begin position="209"/>
        <end position="229"/>
    </location>
</feature>
<dbReference type="InterPro" id="IPR000719">
    <property type="entry name" value="Prot_kinase_dom"/>
</dbReference>
<evidence type="ECO:0000256" key="2">
    <source>
        <dbReference type="ARBA" id="ARBA00022527"/>
    </source>
</evidence>
<evidence type="ECO:0000313" key="10">
    <source>
        <dbReference type="Proteomes" id="UP001244563"/>
    </source>
</evidence>
<dbReference type="InterPro" id="IPR011009">
    <property type="entry name" value="Kinase-like_dom_sf"/>
</dbReference>
<dbReference type="CDD" id="cd14014">
    <property type="entry name" value="STKc_PknB_like"/>
    <property type="match status" value="1"/>
</dbReference>
<evidence type="ECO:0000256" key="7">
    <source>
        <dbReference type="SAM" id="MobiDB-lite"/>
    </source>
</evidence>
<dbReference type="RefSeq" id="WP_082924803.1">
    <property type="nucleotide sequence ID" value="NZ_BDDW01000038.1"/>
</dbReference>
<feature type="compositionally biased region" description="Polar residues" evidence="7">
    <location>
        <begin position="209"/>
        <end position="218"/>
    </location>
</feature>
<name>A0ABT9TP05_PAENI</name>
<dbReference type="SMART" id="SM00220">
    <property type="entry name" value="S_TKc"/>
    <property type="match status" value="1"/>
</dbReference>
<evidence type="ECO:0000256" key="1">
    <source>
        <dbReference type="ARBA" id="ARBA00012513"/>
    </source>
</evidence>
<evidence type="ECO:0000256" key="5">
    <source>
        <dbReference type="ARBA" id="ARBA00022777"/>
    </source>
</evidence>
<sequence length="311" mass="33174">MTTLDVAAVRADRGAASACGVPRDLTSQDSVRQDSVAQDSVHRDRVIAGRYRLAGPLGGGSEANVQKAFDLHSGDAVAVKIFRCSDAANDAPFRREVDIHGRLRHKNIVRVLGSGTTGHQESGEIRNFLVMELVEGMDLRTLLHHQPASPRETAEWVSGIARALTYIHRRGIVHNDIKPGNILVNLAADPGGPGVAQLTDFGIALTGGTATPDSSSGTPHYLSPEEVRGENSTTASDVYSLGLVALECLTGTKAFPGPPLESMVARTLGEPRIPGTVLRRWSMVLHAMTDPDPAGRPSASQVVGMFRRLSR</sequence>
<reference evidence="9 10" key="1">
    <citation type="submission" date="2023-07" db="EMBL/GenBank/DDBJ databases">
        <title>Sorghum-associated microbial communities from plants grown in Nebraska, USA.</title>
        <authorList>
            <person name="Schachtman D."/>
        </authorList>
    </citation>
    <scope>NUCLEOTIDE SEQUENCE [LARGE SCALE GENOMIC DNA]</scope>
    <source>
        <strain evidence="9 10">CC523</strain>
    </source>
</reference>
<evidence type="ECO:0000313" key="9">
    <source>
        <dbReference type="EMBL" id="MDQ0103399.1"/>
    </source>
</evidence>
<dbReference type="InterPro" id="IPR008271">
    <property type="entry name" value="Ser/Thr_kinase_AS"/>
</dbReference>
<keyword evidence="4" id="KW-0547">Nucleotide-binding</keyword>
<evidence type="ECO:0000256" key="3">
    <source>
        <dbReference type="ARBA" id="ARBA00022679"/>
    </source>
</evidence>
<dbReference type="Gene3D" id="3.30.200.20">
    <property type="entry name" value="Phosphorylase Kinase, domain 1"/>
    <property type="match status" value="1"/>
</dbReference>
<evidence type="ECO:0000256" key="4">
    <source>
        <dbReference type="ARBA" id="ARBA00022741"/>
    </source>
</evidence>
<keyword evidence="2 9" id="KW-0723">Serine/threonine-protein kinase</keyword>
<dbReference type="PANTHER" id="PTHR43289:SF6">
    <property type="entry name" value="SERINE_THREONINE-PROTEIN KINASE NEKL-3"/>
    <property type="match status" value="1"/>
</dbReference>
<dbReference type="GO" id="GO:0004674">
    <property type="term" value="F:protein serine/threonine kinase activity"/>
    <property type="evidence" value="ECO:0007669"/>
    <property type="project" value="UniProtKB-KW"/>
</dbReference>
<dbReference type="PROSITE" id="PS50011">
    <property type="entry name" value="PROTEIN_KINASE_DOM"/>
    <property type="match status" value="1"/>
</dbReference>
<feature type="domain" description="Protein kinase" evidence="8">
    <location>
        <begin position="51"/>
        <end position="309"/>
    </location>
</feature>
<gene>
    <name evidence="9" type="ORF">J2T10_003064</name>
</gene>
<evidence type="ECO:0000259" key="8">
    <source>
        <dbReference type="PROSITE" id="PS50011"/>
    </source>
</evidence>
<keyword evidence="5 9" id="KW-0418">Kinase</keyword>